<evidence type="ECO:0000313" key="2">
    <source>
        <dbReference type="Proteomes" id="UP001341840"/>
    </source>
</evidence>
<proteinExistence type="predicted"/>
<gene>
    <name evidence="1" type="ORF">PIB30_019641</name>
</gene>
<organism evidence="1 2">
    <name type="scientific">Stylosanthes scabra</name>
    <dbReference type="NCBI Taxonomy" id="79078"/>
    <lineage>
        <taxon>Eukaryota</taxon>
        <taxon>Viridiplantae</taxon>
        <taxon>Streptophyta</taxon>
        <taxon>Embryophyta</taxon>
        <taxon>Tracheophyta</taxon>
        <taxon>Spermatophyta</taxon>
        <taxon>Magnoliopsida</taxon>
        <taxon>eudicotyledons</taxon>
        <taxon>Gunneridae</taxon>
        <taxon>Pentapetalae</taxon>
        <taxon>rosids</taxon>
        <taxon>fabids</taxon>
        <taxon>Fabales</taxon>
        <taxon>Fabaceae</taxon>
        <taxon>Papilionoideae</taxon>
        <taxon>50 kb inversion clade</taxon>
        <taxon>dalbergioids sensu lato</taxon>
        <taxon>Dalbergieae</taxon>
        <taxon>Pterocarpus clade</taxon>
        <taxon>Stylosanthes</taxon>
    </lineage>
</organism>
<dbReference type="Proteomes" id="UP001341840">
    <property type="component" value="Unassembled WGS sequence"/>
</dbReference>
<protein>
    <submittedName>
        <fullName evidence="1">Uncharacterized protein</fullName>
    </submittedName>
</protein>
<sequence length="106" mass="12205">MNVNNFVVVTLYPNGEMGRDMEGIWFRSSTPVVFQMHLVVTLEELKSVILRNMELGAVGMVDEHVHAFFDMHRRYETREVMELLTEMQSMPDVAGHNQQHRASSPA</sequence>
<name>A0ABU6S8S3_9FABA</name>
<dbReference type="EMBL" id="JASCZI010060476">
    <property type="protein sequence ID" value="MED6132499.1"/>
    <property type="molecule type" value="Genomic_DNA"/>
</dbReference>
<accession>A0ABU6S8S3</accession>
<evidence type="ECO:0000313" key="1">
    <source>
        <dbReference type="EMBL" id="MED6132499.1"/>
    </source>
</evidence>
<keyword evidence="2" id="KW-1185">Reference proteome</keyword>
<comment type="caution">
    <text evidence="1">The sequence shown here is derived from an EMBL/GenBank/DDBJ whole genome shotgun (WGS) entry which is preliminary data.</text>
</comment>
<reference evidence="1 2" key="1">
    <citation type="journal article" date="2023" name="Plants (Basel)">
        <title>Bridging the Gap: Combining Genomics and Transcriptomics Approaches to Understand Stylosanthes scabra, an Orphan Legume from the Brazilian Caatinga.</title>
        <authorList>
            <person name="Ferreira-Neto J.R.C."/>
            <person name="da Silva M.D."/>
            <person name="Binneck E."/>
            <person name="de Melo N.F."/>
            <person name="da Silva R.H."/>
            <person name="de Melo A.L.T.M."/>
            <person name="Pandolfi V."/>
            <person name="Bustamante F.O."/>
            <person name="Brasileiro-Vidal A.C."/>
            <person name="Benko-Iseppon A.M."/>
        </authorList>
    </citation>
    <scope>NUCLEOTIDE SEQUENCE [LARGE SCALE GENOMIC DNA]</scope>
    <source>
        <tissue evidence="1">Leaves</tissue>
    </source>
</reference>